<dbReference type="Proteomes" id="UP000734854">
    <property type="component" value="Unassembled WGS sequence"/>
</dbReference>
<dbReference type="InterPro" id="IPR002119">
    <property type="entry name" value="Histone_H2A"/>
</dbReference>
<gene>
    <name evidence="3" type="ORF">ZIOFF_034648</name>
</gene>
<dbReference type="GO" id="GO:0046982">
    <property type="term" value="F:protein heterodimerization activity"/>
    <property type="evidence" value="ECO:0007669"/>
    <property type="project" value="InterPro"/>
</dbReference>
<dbReference type="AlphaFoldDB" id="A0A8J5L922"/>
<dbReference type="SMART" id="SM00414">
    <property type="entry name" value="H2A"/>
    <property type="match status" value="1"/>
</dbReference>
<dbReference type="SUPFAM" id="SSF54236">
    <property type="entry name" value="Ubiquitin-like"/>
    <property type="match status" value="1"/>
</dbReference>
<comment type="caution">
    <text evidence="3">The sequence shown here is derived from an EMBL/GenBank/DDBJ whole genome shotgun (WGS) entry which is preliminary data.</text>
</comment>
<feature type="domain" description="Ubiquitin-like" evidence="2">
    <location>
        <begin position="1"/>
        <end position="60"/>
    </location>
</feature>
<dbReference type="InterPro" id="IPR009072">
    <property type="entry name" value="Histone-fold"/>
</dbReference>
<name>A0A8J5L922_ZINOF</name>
<keyword evidence="1" id="KW-0544">Nucleosome core</keyword>
<evidence type="ECO:0000256" key="1">
    <source>
        <dbReference type="RuleBase" id="RU003767"/>
    </source>
</evidence>
<keyword evidence="1" id="KW-0238">DNA-binding</keyword>
<comment type="subunit">
    <text evidence="1">The nucleosome is a histone octamer containing two molecules each of H2A, H2B, H3 and H4 assembled in one H3-H4 heterotetramer and two H2A-H2B heterodimers. The octamer wraps approximately 147 bp of DNA.</text>
</comment>
<organism evidence="3 4">
    <name type="scientific">Zingiber officinale</name>
    <name type="common">Ginger</name>
    <name type="synonym">Amomum zingiber</name>
    <dbReference type="NCBI Taxonomy" id="94328"/>
    <lineage>
        <taxon>Eukaryota</taxon>
        <taxon>Viridiplantae</taxon>
        <taxon>Streptophyta</taxon>
        <taxon>Embryophyta</taxon>
        <taxon>Tracheophyta</taxon>
        <taxon>Spermatophyta</taxon>
        <taxon>Magnoliopsida</taxon>
        <taxon>Liliopsida</taxon>
        <taxon>Zingiberales</taxon>
        <taxon>Zingiberaceae</taxon>
        <taxon>Zingiber</taxon>
    </lineage>
</organism>
<dbReference type="GO" id="GO:0030527">
    <property type="term" value="F:structural constituent of chromatin"/>
    <property type="evidence" value="ECO:0007669"/>
    <property type="project" value="InterPro"/>
</dbReference>
<dbReference type="Gene3D" id="1.10.20.10">
    <property type="entry name" value="Histone, subunit A"/>
    <property type="match status" value="1"/>
</dbReference>
<dbReference type="InterPro" id="IPR029071">
    <property type="entry name" value="Ubiquitin-like_domsf"/>
</dbReference>
<dbReference type="EMBL" id="JACMSC010000009">
    <property type="protein sequence ID" value="KAG6509255.1"/>
    <property type="molecule type" value="Genomic_DNA"/>
</dbReference>
<dbReference type="GO" id="GO:0005634">
    <property type="term" value="C:nucleus"/>
    <property type="evidence" value="ECO:0007669"/>
    <property type="project" value="UniProtKB-SubCell"/>
</dbReference>
<reference evidence="3 4" key="1">
    <citation type="submission" date="2020-08" db="EMBL/GenBank/DDBJ databases">
        <title>Plant Genome Project.</title>
        <authorList>
            <person name="Zhang R.-G."/>
        </authorList>
    </citation>
    <scope>NUCLEOTIDE SEQUENCE [LARGE SCALE GENOMIC DNA]</scope>
    <source>
        <tissue evidence="3">Rhizome</tissue>
    </source>
</reference>
<evidence type="ECO:0000313" key="3">
    <source>
        <dbReference type="EMBL" id="KAG6509255.1"/>
    </source>
</evidence>
<evidence type="ECO:0000313" key="4">
    <source>
        <dbReference type="Proteomes" id="UP000734854"/>
    </source>
</evidence>
<keyword evidence="1" id="KW-0158">Chromosome</keyword>
<protein>
    <recommendedName>
        <fullName evidence="1">Histone H2A</fullName>
    </recommendedName>
</protein>
<comment type="subcellular location">
    <subcellularLocation>
        <location evidence="1">Nucleus</location>
    </subcellularLocation>
</comment>
<sequence>MVENLKKAIAAVGEEKMPLEQHVLLVLSNGRLLADDGSALAKASVRDDSVIYLFFTSIGDPNWLPFLDYHFLKAGKYAELGGAGTPVYLPAVLEYLAAEVCVLELAGSAARDNEKTRIVPPHIQLTVRNDAMS</sequence>
<evidence type="ECO:0000259" key="2">
    <source>
        <dbReference type="PROSITE" id="PS50053"/>
    </source>
</evidence>
<accession>A0A8J5L922</accession>
<dbReference type="GO" id="GO:0000786">
    <property type="term" value="C:nucleosome"/>
    <property type="evidence" value="ECO:0007669"/>
    <property type="project" value="UniProtKB-KW"/>
</dbReference>
<comment type="similarity">
    <text evidence="1">Belongs to the histone H2A family.</text>
</comment>
<dbReference type="SUPFAM" id="SSF47113">
    <property type="entry name" value="Histone-fold"/>
    <property type="match status" value="1"/>
</dbReference>
<dbReference type="PROSITE" id="PS50053">
    <property type="entry name" value="UBIQUITIN_2"/>
    <property type="match status" value="1"/>
</dbReference>
<dbReference type="PANTHER" id="PTHR23430">
    <property type="entry name" value="HISTONE H2A"/>
    <property type="match status" value="1"/>
</dbReference>
<dbReference type="CDD" id="cd00074">
    <property type="entry name" value="HFD_H2A"/>
    <property type="match status" value="1"/>
</dbReference>
<proteinExistence type="inferred from homology"/>
<dbReference type="GO" id="GO:0003677">
    <property type="term" value="F:DNA binding"/>
    <property type="evidence" value="ECO:0007669"/>
    <property type="project" value="UniProtKB-KW"/>
</dbReference>
<dbReference type="PRINTS" id="PR00620">
    <property type="entry name" value="HISTONEH2A"/>
</dbReference>
<keyword evidence="4" id="KW-1185">Reference proteome</keyword>
<dbReference type="InterPro" id="IPR000626">
    <property type="entry name" value="Ubiquitin-like_dom"/>
</dbReference>
<keyword evidence="1" id="KW-0539">Nucleus</keyword>